<dbReference type="SUPFAM" id="SSF48150">
    <property type="entry name" value="DNA-glycosylase"/>
    <property type="match status" value="1"/>
</dbReference>
<evidence type="ECO:0000313" key="12">
    <source>
        <dbReference type="EMBL" id="KAJ2786503.1"/>
    </source>
</evidence>
<dbReference type="OrthoDB" id="238681at2759"/>
<keyword evidence="8" id="KW-0326">Glycosidase</keyword>
<dbReference type="PANTHER" id="PTHR10242:SF2">
    <property type="entry name" value="N-GLYCOSYLASE_DNA LYASE"/>
    <property type="match status" value="1"/>
</dbReference>
<keyword evidence="3" id="KW-0227">DNA damage</keyword>
<dbReference type="GO" id="GO:0005634">
    <property type="term" value="C:nucleus"/>
    <property type="evidence" value="ECO:0007669"/>
    <property type="project" value="TreeGrafter"/>
</dbReference>
<evidence type="ECO:0000256" key="10">
    <source>
        <dbReference type="SAM" id="MobiDB-lite"/>
    </source>
</evidence>
<reference evidence="12" key="1">
    <citation type="submission" date="2022-07" db="EMBL/GenBank/DDBJ databases">
        <title>Phylogenomic reconstructions and comparative analyses of Kickxellomycotina fungi.</title>
        <authorList>
            <person name="Reynolds N.K."/>
            <person name="Stajich J.E."/>
            <person name="Barry K."/>
            <person name="Grigoriev I.V."/>
            <person name="Crous P."/>
            <person name="Smith M.E."/>
        </authorList>
    </citation>
    <scope>NUCLEOTIDE SEQUENCE</scope>
    <source>
        <strain evidence="12">BCRC 34489</strain>
    </source>
</reference>
<proteinExistence type="inferred from homology"/>
<dbReference type="GO" id="GO:0006285">
    <property type="term" value="P:base-excision repair, AP site formation"/>
    <property type="evidence" value="ECO:0007669"/>
    <property type="project" value="TreeGrafter"/>
</dbReference>
<evidence type="ECO:0000256" key="1">
    <source>
        <dbReference type="ARBA" id="ARBA00010679"/>
    </source>
</evidence>
<evidence type="ECO:0000256" key="6">
    <source>
        <dbReference type="ARBA" id="ARBA00023239"/>
    </source>
</evidence>
<dbReference type="Gene3D" id="1.10.340.30">
    <property type="entry name" value="Hypothetical protein, domain 2"/>
    <property type="match status" value="1"/>
</dbReference>
<evidence type="ECO:0000313" key="13">
    <source>
        <dbReference type="Proteomes" id="UP001140172"/>
    </source>
</evidence>
<dbReference type="CDD" id="cd00056">
    <property type="entry name" value="ENDO3c"/>
    <property type="match status" value="1"/>
</dbReference>
<evidence type="ECO:0000256" key="5">
    <source>
        <dbReference type="ARBA" id="ARBA00023204"/>
    </source>
</evidence>
<dbReference type="EC" id="4.2.99.18" evidence="2"/>
<keyword evidence="7" id="KW-0511">Multifunctional enzyme</keyword>
<dbReference type="InterPro" id="IPR011257">
    <property type="entry name" value="DNA_glycosylase"/>
</dbReference>
<evidence type="ECO:0000256" key="7">
    <source>
        <dbReference type="ARBA" id="ARBA00023268"/>
    </source>
</evidence>
<dbReference type="InterPro" id="IPR023170">
    <property type="entry name" value="HhH_base_excis_C"/>
</dbReference>
<dbReference type="Proteomes" id="UP001140172">
    <property type="component" value="Unassembled WGS sequence"/>
</dbReference>
<accession>A0A9W8LNL0</accession>
<dbReference type="InterPro" id="IPR003265">
    <property type="entry name" value="HhH-GPD_domain"/>
</dbReference>
<organism evidence="12 13">
    <name type="scientific">Coemansia interrupta</name>
    <dbReference type="NCBI Taxonomy" id="1126814"/>
    <lineage>
        <taxon>Eukaryota</taxon>
        <taxon>Fungi</taxon>
        <taxon>Fungi incertae sedis</taxon>
        <taxon>Zoopagomycota</taxon>
        <taxon>Kickxellomycotina</taxon>
        <taxon>Kickxellomycetes</taxon>
        <taxon>Kickxellales</taxon>
        <taxon>Kickxellaceae</taxon>
        <taxon>Coemansia</taxon>
    </lineage>
</organism>
<dbReference type="SMART" id="SM00478">
    <property type="entry name" value="ENDO3c"/>
    <property type="match status" value="1"/>
</dbReference>
<feature type="domain" description="HhH-GPD" evidence="11">
    <location>
        <begin position="129"/>
        <end position="299"/>
    </location>
</feature>
<dbReference type="Gene3D" id="3.30.310.40">
    <property type="match status" value="1"/>
</dbReference>
<evidence type="ECO:0000256" key="4">
    <source>
        <dbReference type="ARBA" id="ARBA00022801"/>
    </source>
</evidence>
<dbReference type="GO" id="GO:0006289">
    <property type="term" value="P:nucleotide-excision repair"/>
    <property type="evidence" value="ECO:0007669"/>
    <property type="project" value="InterPro"/>
</dbReference>
<evidence type="ECO:0000256" key="3">
    <source>
        <dbReference type="ARBA" id="ARBA00022763"/>
    </source>
</evidence>
<sequence>MTVKKEQQPWIDLAVPPAELRLDPTLTCGQAFRWKLTGASEYTCAIFGHVIDLKQTPTTVLYRSLGAQGPDTSDIETSLRDYFQLGIRLEDLCNQWIQVDPTFAQLKKTQTGVRMLRQPVTENLLTFIASSNNNIKRITMLVDRLCQKFGHPIDTAKGTFHAFPTISDLAQCKDLEATFKDLGFGYRAKYYATTVRSLADTHECPESYLLSLRRKTLAEARIELLKLSGVGPKVADCVCLMSLDKHDAVPVDTHIWQIAQRRYVARLRGGSGTTSEGDGIVVPQDKQELVQELVRQLSAGAKAPSTKSYEAAQQLIIALFGPYAGWAQGMLFSGDLDNAEPSTPKNEKKASLKRKPLAKPHPEEAKVEPTASNTTTRLRPRKPRLDSI</sequence>
<keyword evidence="6 12" id="KW-0456">Lyase</keyword>
<feature type="region of interest" description="Disordered" evidence="10">
    <location>
        <begin position="337"/>
        <end position="388"/>
    </location>
</feature>
<dbReference type="Pfam" id="PF07934">
    <property type="entry name" value="OGG_N"/>
    <property type="match status" value="1"/>
</dbReference>
<dbReference type="SUPFAM" id="SSF55945">
    <property type="entry name" value="TATA-box binding protein-like"/>
    <property type="match status" value="1"/>
</dbReference>
<evidence type="ECO:0000256" key="9">
    <source>
        <dbReference type="ARBA" id="ARBA00044632"/>
    </source>
</evidence>
<dbReference type="Pfam" id="PF00730">
    <property type="entry name" value="HhH-GPD"/>
    <property type="match status" value="1"/>
</dbReference>
<gene>
    <name evidence="12" type="primary">OGG1</name>
    <name evidence="12" type="ORF">GGI15_001467</name>
</gene>
<keyword evidence="13" id="KW-1185">Reference proteome</keyword>
<keyword evidence="5" id="KW-0234">DNA repair</keyword>
<name>A0A9W8LNL0_9FUNG</name>
<keyword evidence="4" id="KW-0378">Hydrolase</keyword>
<protein>
    <recommendedName>
        <fullName evidence="2">DNA-(apurinic or apyrimidinic site) lyase</fullName>
        <ecNumber evidence="2">4.2.99.18</ecNumber>
    </recommendedName>
</protein>
<dbReference type="EMBL" id="JANBUM010000058">
    <property type="protein sequence ID" value="KAJ2786503.1"/>
    <property type="molecule type" value="Genomic_DNA"/>
</dbReference>
<dbReference type="PANTHER" id="PTHR10242">
    <property type="entry name" value="8-OXOGUANINE DNA GLYCOSYLASE"/>
    <property type="match status" value="1"/>
</dbReference>
<comment type="similarity">
    <text evidence="1">Belongs to the type-1 OGG1 family.</text>
</comment>
<evidence type="ECO:0000256" key="2">
    <source>
        <dbReference type="ARBA" id="ARBA00012720"/>
    </source>
</evidence>
<comment type="caution">
    <text evidence="12">The sequence shown here is derived from an EMBL/GenBank/DDBJ whole genome shotgun (WGS) entry which is preliminary data.</text>
</comment>
<evidence type="ECO:0000259" key="11">
    <source>
        <dbReference type="SMART" id="SM00478"/>
    </source>
</evidence>
<dbReference type="Gene3D" id="1.10.1670.10">
    <property type="entry name" value="Helix-hairpin-Helix base-excision DNA repair enzymes (C-terminal)"/>
    <property type="match status" value="1"/>
</dbReference>
<dbReference type="InterPro" id="IPR052054">
    <property type="entry name" value="Oxidative_DNA_repair_enzyme"/>
</dbReference>
<evidence type="ECO:0000256" key="8">
    <source>
        <dbReference type="ARBA" id="ARBA00023295"/>
    </source>
</evidence>
<dbReference type="GO" id="GO:0034039">
    <property type="term" value="F:8-oxo-7,8-dihydroguanine DNA N-glycosylase activity"/>
    <property type="evidence" value="ECO:0007669"/>
    <property type="project" value="TreeGrafter"/>
</dbReference>
<comment type="catalytic activity">
    <reaction evidence="9">
        <text>2'-deoxyribonucleotide-(2'-deoxyribose 5'-phosphate)-2'-deoxyribonucleotide-DNA = a 3'-end 2'-deoxyribonucleotide-(2,3-dehydro-2,3-deoxyribose 5'-phosphate)-DNA + a 5'-end 5'-phospho-2'-deoxyribonucleoside-DNA + H(+)</text>
        <dbReference type="Rhea" id="RHEA:66592"/>
        <dbReference type="Rhea" id="RHEA-COMP:13180"/>
        <dbReference type="Rhea" id="RHEA-COMP:16897"/>
        <dbReference type="Rhea" id="RHEA-COMP:17067"/>
        <dbReference type="ChEBI" id="CHEBI:15378"/>
        <dbReference type="ChEBI" id="CHEBI:136412"/>
        <dbReference type="ChEBI" id="CHEBI:157695"/>
        <dbReference type="ChEBI" id="CHEBI:167181"/>
        <dbReference type="EC" id="4.2.99.18"/>
    </reaction>
</comment>
<dbReference type="InterPro" id="IPR012904">
    <property type="entry name" value="OGG_N"/>
</dbReference>
<dbReference type="AlphaFoldDB" id="A0A9W8LNL0"/>
<dbReference type="GO" id="GO:0003684">
    <property type="term" value="F:damaged DNA binding"/>
    <property type="evidence" value="ECO:0007669"/>
    <property type="project" value="InterPro"/>
</dbReference>
<dbReference type="GO" id="GO:0140078">
    <property type="term" value="F:class I DNA-(apurinic or apyrimidinic site) endonuclease activity"/>
    <property type="evidence" value="ECO:0007669"/>
    <property type="project" value="UniProtKB-EC"/>
</dbReference>